<dbReference type="KEGG" id="soa:G3M56_007580"/>
<keyword evidence="2" id="KW-1185">Reference proteome</keyword>
<evidence type="ECO:0000313" key="2">
    <source>
        <dbReference type="Proteomes" id="UP000475117"/>
    </source>
</evidence>
<gene>
    <name evidence="1" type="ORF">G3M56_007580</name>
</gene>
<sequence length="372" mass="40514">MMSMRGWLVAFGVLCFPSLALANTGTPLMWASALHLVVGNALIGLIEGLLLGAMFKCSKRGSVLVLIAANYVSAWAGAKLLSLATGVVPGLTIETIQFWFWVFVAVAFVVTLVIEFPFFWYALRPGDGRMRKALVATPVIHGVSYLLLVGWYWLASGTSMLTQLDVVTADEMALPDGYALYYLETDGESVLRIDLADWGSPESVAHVSAPGLHDRLFVNPRDGGGFDLMVYRDELEEASIEGEPVLADFAEVAPLESWVDEQGSPMGTWWNFGSVPAIGEASDWRFFTGCWAWKGIRGENLRTGEVVRFGLELPIAEWRVRNATQLPGDYVVAQLGRDQIVAIDVETRRISLLARGQGPVVVVPKASGASAE</sequence>
<dbReference type="Proteomes" id="UP000475117">
    <property type="component" value="Chromosome"/>
</dbReference>
<dbReference type="AlphaFoldDB" id="A0A6B3L082"/>
<organism evidence="1 2">
    <name type="scientific">Sulfuriroseicoccus oceanibius</name>
    <dbReference type="NCBI Taxonomy" id="2707525"/>
    <lineage>
        <taxon>Bacteria</taxon>
        <taxon>Pseudomonadati</taxon>
        <taxon>Verrucomicrobiota</taxon>
        <taxon>Verrucomicrobiia</taxon>
        <taxon>Verrucomicrobiales</taxon>
        <taxon>Verrucomicrobiaceae</taxon>
        <taxon>Sulfuriroseicoccus</taxon>
    </lineage>
</organism>
<name>A0A6B3L082_9BACT</name>
<accession>A0A6B3L082</accession>
<dbReference type="EMBL" id="CP066776">
    <property type="protein sequence ID" value="QQL43765.1"/>
    <property type="molecule type" value="Genomic_DNA"/>
</dbReference>
<protein>
    <submittedName>
        <fullName evidence="1">Uncharacterized protein</fullName>
    </submittedName>
</protein>
<proteinExistence type="predicted"/>
<reference evidence="1 2" key="1">
    <citation type="submission" date="2020-12" db="EMBL/GenBank/DDBJ databases">
        <title>Sulforoseuscoccus oceanibium gen. nov., sp. nov., a representative of the phylum Verrucomicrobia with special cytoplasmic membrane, and proposal of Sulforoseuscoccusaceae fam. nov.</title>
        <authorList>
            <person name="Xi F."/>
        </authorList>
    </citation>
    <scope>NUCLEOTIDE SEQUENCE [LARGE SCALE GENOMIC DNA]</scope>
    <source>
        <strain evidence="1 2">T37</strain>
    </source>
</reference>
<dbReference type="RefSeq" id="WP_235203313.1">
    <property type="nucleotide sequence ID" value="NZ_CP066776.1"/>
</dbReference>
<evidence type="ECO:0000313" key="1">
    <source>
        <dbReference type="EMBL" id="QQL43765.1"/>
    </source>
</evidence>